<accession>A0A2I0K9B6</accession>
<sequence>MKFTGPLAFVVSMSQIFVEGNEEDVSEVVVAPSPSLRLNVVFVAVTRLPSPTRFDCGSDRLPNPNRLESGSTSPLFIDPTVQTSSSPPGGGFSSAAYPPPTTTVSLPST</sequence>
<evidence type="ECO:0000313" key="3">
    <source>
        <dbReference type="Proteomes" id="UP000233551"/>
    </source>
</evidence>
<gene>
    <name evidence="2" type="ORF">CRG98_014462</name>
</gene>
<dbReference type="Proteomes" id="UP000233551">
    <property type="component" value="Unassembled WGS sequence"/>
</dbReference>
<organism evidence="2 3">
    <name type="scientific">Punica granatum</name>
    <name type="common">Pomegranate</name>
    <dbReference type="NCBI Taxonomy" id="22663"/>
    <lineage>
        <taxon>Eukaryota</taxon>
        <taxon>Viridiplantae</taxon>
        <taxon>Streptophyta</taxon>
        <taxon>Embryophyta</taxon>
        <taxon>Tracheophyta</taxon>
        <taxon>Spermatophyta</taxon>
        <taxon>Magnoliopsida</taxon>
        <taxon>eudicotyledons</taxon>
        <taxon>Gunneridae</taxon>
        <taxon>Pentapetalae</taxon>
        <taxon>rosids</taxon>
        <taxon>malvids</taxon>
        <taxon>Myrtales</taxon>
        <taxon>Lythraceae</taxon>
        <taxon>Punica</taxon>
    </lineage>
</organism>
<comment type="caution">
    <text evidence="2">The sequence shown here is derived from an EMBL/GenBank/DDBJ whole genome shotgun (WGS) entry which is preliminary data.</text>
</comment>
<reference evidence="2 3" key="1">
    <citation type="submission" date="2017-11" db="EMBL/GenBank/DDBJ databases">
        <title>De-novo sequencing of pomegranate (Punica granatum L.) genome.</title>
        <authorList>
            <person name="Akparov Z."/>
            <person name="Amiraslanov A."/>
            <person name="Hajiyeva S."/>
            <person name="Abbasov M."/>
            <person name="Kaur K."/>
            <person name="Hamwieh A."/>
            <person name="Solovyev V."/>
            <person name="Salamov A."/>
            <person name="Braich B."/>
            <person name="Kosarev P."/>
            <person name="Mahmoud A."/>
            <person name="Hajiyev E."/>
            <person name="Babayeva S."/>
            <person name="Izzatullayeva V."/>
            <person name="Mammadov A."/>
            <person name="Mammadov A."/>
            <person name="Sharifova S."/>
            <person name="Ojaghi J."/>
            <person name="Eynullazada K."/>
            <person name="Bayramov B."/>
            <person name="Abdulazimova A."/>
            <person name="Shahmuradov I."/>
        </authorList>
    </citation>
    <scope>NUCLEOTIDE SEQUENCE [LARGE SCALE GENOMIC DNA]</scope>
    <source>
        <strain evidence="3">cv. AG2017</strain>
        <tissue evidence="2">Leaf</tissue>
    </source>
</reference>
<proteinExistence type="predicted"/>
<dbReference type="EMBL" id="PGOL01000769">
    <property type="protein sequence ID" value="PKI65148.1"/>
    <property type="molecule type" value="Genomic_DNA"/>
</dbReference>
<name>A0A2I0K9B6_PUNGR</name>
<dbReference type="AlphaFoldDB" id="A0A2I0K9B6"/>
<evidence type="ECO:0000313" key="2">
    <source>
        <dbReference type="EMBL" id="PKI65148.1"/>
    </source>
</evidence>
<evidence type="ECO:0000256" key="1">
    <source>
        <dbReference type="SAM" id="MobiDB-lite"/>
    </source>
</evidence>
<keyword evidence="3" id="KW-1185">Reference proteome</keyword>
<feature type="region of interest" description="Disordered" evidence="1">
    <location>
        <begin position="53"/>
        <end position="109"/>
    </location>
</feature>
<protein>
    <submittedName>
        <fullName evidence="2">Uncharacterized protein</fullName>
    </submittedName>
</protein>